<evidence type="ECO:0000256" key="5">
    <source>
        <dbReference type="ARBA" id="ARBA00077971"/>
    </source>
</evidence>
<comment type="subunit">
    <text evidence="3">Directly interacts with SKP1 and CUL1.</text>
</comment>
<dbReference type="Ensembl" id="ENSLLET00000030492.1">
    <property type="protein sequence ID" value="ENSLLEP00000029357.1"/>
    <property type="gene ID" value="ENSLLEG00000018625.1"/>
</dbReference>
<evidence type="ECO:0000256" key="2">
    <source>
        <dbReference type="ARBA" id="ARBA00022786"/>
    </source>
</evidence>
<evidence type="ECO:0000256" key="4">
    <source>
        <dbReference type="ARBA" id="ARBA00070268"/>
    </source>
</evidence>
<dbReference type="InterPro" id="IPR036047">
    <property type="entry name" value="F-box-like_dom_sf"/>
</dbReference>
<keyword evidence="8" id="KW-1185">Reference proteome</keyword>
<evidence type="ECO:0000259" key="6">
    <source>
        <dbReference type="PROSITE" id="PS50181"/>
    </source>
</evidence>
<dbReference type="PROSITE" id="PS50181">
    <property type="entry name" value="FBOX"/>
    <property type="match status" value="1"/>
</dbReference>
<proteinExistence type="predicted"/>
<protein>
    <recommendedName>
        <fullName evidence="4">F-box/LRR-repeat protein 8</fullName>
    </recommendedName>
    <alternativeName>
        <fullName evidence="5">F-box and leucine-rich repeat protein 8</fullName>
    </alternativeName>
</protein>
<evidence type="ECO:0000313" key="7">
    <source>
        <dbReference type="Ensembl" id="ENSLLEP00000029357.1"/>
    </source>
</evidence>
<accession>A0A8C5PXU2</accession>
<sequence>MSARWEDMPQEILAHVFYYLPLRDRWSVSQVCQSWASGVTSSMVWHNTEISWVSEDELPSLDGLENFLAQIKQLKLEFDQSKEANRNSISKILDCLAKEKNKLESLTIVCCGQNPFFYSGQEILESIMNLFRKESQVDLHHLDLRKLPFTLSDGFVRLVAAGSPNLRSLYINNGTLVCKVTPETLIAVLQSCPKLSVLGAYGSSLSNDVFQELMKPCRPPLRCIDMLCERLDKYTNSITNKAWEELFQRHPTLHVDLELDHTVPAWKIRRILQPNIPVGTLQLNTFNEMVNQIRFVTEHYWRTLTRLVIHTTSSNDLDSALIDLAKKCGKLEEVHCYFTVGPEVIQAFCRHCPDLKKYTLKIVKEKHPWKATLHRPDQDCQNVNVL</sequence>
<feature type="domain" description="F-box" evidence="6">
    <location>
        <begin position="2"/>
        <end position="48"/>
    </location>
</feature>
<dbReference type="PANTHER" id="PTHR20872:SF1">
    <property type="entry name" value="F-BOX DOMAIN-CONTAINING PROTEIN"/>
    <property type="match status" value="1"/>
</dbReference>
<reference evidence="7" key="2">
    <citation type="submission" date="2025-09" db="UniProtKB">
        <authorList>
            <consortium name="Ensembl"/>
        </authorList>
    </citation>
    <scope>IDENTIFICATION</scope>
</reference>
<keyword evidence="2" id="KW-0833">Ubl conjugation pathway</keyword>
<dbReference type="Pfam" id="PF12937">
    <property type="entry name" value="F-box-like"/>
    <property type="match status" value="1"/>
</dbReference>
<evidence type="ECO:0000256" key="3">
    <source>
        <dbReference type="ARBA" id="ARBA00062469"/>
    </source>
</evidence>
<dbReference type="Proteomes" id="UP000694569">
    <property type="component" value="Unplaced"/>
</dbReference>
<dbReference type="Gene3D" id="1.20.1280.50">
    <property type="match status" value="1"/>
</dbReference>
<comment type="function">
    <text evidence="1">Substrate-recognition component of the SCF (SKP1-CUL1-F-box protein)-type E3 ubiquitin ligase complex.</text>
</comment>
<evidence type="ECO:0000313" key="8">
    <source>
        <dbReference type="Proteomes" id="UP000694569"/>
    </source>
</evidence>
<dbReference type="OrthoDB" id="3219396at2759"/>
<dbReference type="PANTHER" id="PTHR20872">
    <property type="match status" value="1"/>
</dbReference>
<dbReference type="SUPFAM" id="SSF81383">
    <property type="entry name" value="F-box domain"/>
    <property type="match status" value="1"/>
</dbReference>
<reference evidence="7" key="1">
    <citation type="submission" date="2025-08" db="UniProtKB">
        <authorList>
            <consortium name="Ensembl"/>
        </authorList>
    </citation>
    <scope>IDENTIFICATION</scope>
</reference>
<organism evidence="7 8">
    <name type="scientific">Leptobrachium leishanense</name>
    <name type="common">Leishan spiny toad</name>
    <dbReference type="NCBI Taxonomy" id="445787"/>
    <lineage>
        <taxon>Eukaryota</taxon>
        <taxon>Metazoa</taxon>
        <taxon>Chordata</taxon>
        <taxon>Craniata</taxon>
        <taxon>Vertebrata</taxon>
        <taxon>Euteleostomi</taxon>
        <taxon>Amphibia</taxon>
        <taxon>Batrachia</taxon>
        <taxon>Anura</taxon>
        <taxon>Pelobatoidea</taxon>
        <taxon>Megophryidae</taxon>
        <taxon>Leptobrachium</taxon>
    </lineage>
</organism>
<name>A0A8C5PXU2_9ANUR</name>
<dbReference type="FunFam" id="3.80.10.10:FF:000260">
    <property type="entry name" value="F-box/LRR-repeat protein 8"/>
    <property type="match status" value="1"/>
</dbReference>
<dbReference type="InterPro" id="IPR032675">
    <property type="entry name" value="LRR_dom_sf"/>
</dbReference>
<dbReference type="Gene3D" id="3.80.10.10">
    <property type="entry name" value="Ribonuclease Inhibitor"/>
    <property type="match status" value="1"/>
</dbReference>
<evidence type="ECO:0000256" key="1">
    <source>
        <dbReference type="ARBA" id="ARBA00003437"/>
    </source>
</evidence>
<dbReference type="FunFam" id="1.20.1280.50:FF:000005">
    <property type="entry name" value="F-box/LRR-repeat protein 3 isoform X1"/>
    <property type="match status" value="1"/>
</dbReference>
<dbReference type="SMART" id="SM00256">
    <property type="entry name" value="FBOX"/>
    <property type="match status" value="1"/>
</dbReference>
<dbReference type="InterPro" id="IPR001810">
    <property type="entry name" value="F-box_dom"/>
</dbReference>
<dbReference type="GeneTree" id="ENSGT00420000029943"/>
<dbReference type="AlphaFoldDB" id="A0A8C5PXU2"/>
<dbReference type="SUPFAM" id="SSF52047">
    <property type="entry name" value="RNI-like"/>
    <property type="match status" value="1"/>
</dbReference>